<accession>A0A392PB15</accession>
<evidence type="ECO:0000256" key="1">
    <source>
        <dbReference type="SAM" id="MobiDB-lite"/>
    </source>
</evidence>
<dbReference type="Proteomes" id="UP000265520">
    <property type="component" value="Unassembled WGS sequence"/>
</dbReference>
<organism evidence="3 4">
    <name type="scientific">Trifolium medium</name>
    <dbReference type="NCBI Taxonomy" id="97028"/>
    <lineage>
        <taxon>Eukaryota</taxon>
        <taxon>Viridiplantae</taxon>
        <taxon>Streptophyta</taxon>
        <taxon>Embryophyta</taxon>
        <taxon>Tracheophyta</taxon>
        <taxon>Spermatophyta</taxon>
        <taxon>Magnoliopsida</taxon>
        <taxon>eudicotyledons</taxon>
        <taxon>Gunneridae</taxon>
        <taxon>Pentapetalae</taxon>
        <taxon>rosids</taxon>
        <taxon>fabids</taxon>
        <taxon>Fabales</taxon>
        <taxon>Fabaceae</taxon>
        <taxon>Papilionoideae</taxon>
        <taxon>50 kb inversion clade</taxon>
        <taxon>NPAAA clade</taxon>
        <taxon>Hologalegina</taxon>
        <taxon>IRL clade</taxon>
        <taxon>Trifolieae</taxon>
        <taxon>Trifolium</taxon>
    </lineage>
</organism>
<proteinExistence type="predicted"/>
<evidence type="ECO:0000313" key="4">
    <source>
        <dbReference type="Proteomes" id="UP000265520"/>
    </source>
</evidence>
<comment type="caution">
    <text evidence="3">The sequence shown here is derived from an EMBL/GenBank/DDBJ whole genome shotgun (WGS) entry which is preliminary data.</text>
</comment>
<keyword evidence="4" id="KW-1185">Reference proteome</keyword>
<dbReference type="Pfam" id="PF25597">
    <property type="entry name" value="SH3_retrovirus"/>
    <property type="match status" value="1"/>
</dbReference>
<evidence type="ECO:0000313" key="3">
    <source>
        <dbReference type="EMBL" id="MCI08065.1"/>
    </source>
</evidence>
<feature type="compositionally biased region" description="Acidic residues" evidence="1">
    <location>
        <begin position="152"/>
        <end position="164"/>
    </location>
</feature>
<evidence type="ECO:0000259" key="2">
    <source>
        <dbReference type="Pfam" id="PF25597"/>
    </source>
</evidence>
<name>A0A392PB15_9FABA</name>
<dbReference type="EMBL" id="LXQA010067643">
    <property type="protein sequence ID" value="MCI08065.1"/>
    <property type="molecule type" value="Genomic_DNA"/>
</dbReference>
<feature type="domain" description="Retroviral polymerase SH3-like" evidence="2">
    <location>
        <begin position="40"/>
        <end position="103"/>
    </location>
</feature>
<dbReference type="PANTHER" id="PTHR42648">
    <property type="entry name" value="TRANSPOSASE, PUTATIVE-RELATED"/>
    <property type="match status" value="1"/>
</dbReference>
<sequence>MNWATYVMNRCPIFAVKDMTPEEAWSGVKPSVHHFRVFGCLAHSHVPNVHRKKLDGRSIKCVLLGVSEESKAYKLYDHVERKIIVSRDVMFEENKGWNWNKKKADKVNEIVSDTEDNNDVEVENEQAETGTNTIDEIEDNDANGETNLNQESSEELDDDIDESNEITPREIEDHQDISETM</sequence>
<dbReference type="InterPro" id="IPR057670">
    <property type="entry name" value="SH3_retrovirus"/>
</dbReference>
<dbReference type="PANTHER" id="PTHR42648:SF18">
    <property type="entry name" value="RETROTRANSPOSON, UNCLASSIFIED-LIKE PROTEIN"/>
    <property type="match status" value="1"/>
</dbReference>
<dbReference type="AlphaFoldDB" id="A0A392PB15"/>
<feature type="compositionally biased region" description="Basic and acidic residues" evidence="1">
    <location>
        <begin position="167"/>
        <end position="181"/>
    </location>
</feature>
<reference evidence="3 4" key="1">
    <citation type="journal article" date="2018" name="Front. Plant Sci.">
        <title>Red Clover (Trifolium pratense) and Zigzag Clover (T. medium) - A Picture of Genomic Similarities and Differences.</title>
        <authorList>
            <person name="Dluhosova J."/>
            <person name="Istvanek J."/>
            <person name="Nedelnik J."/>
            <person name="Repkova J."/>
        </authorList>
    </citation>
    <scope>NUCLEOTIDE SEQUENCE [LARGE SCALE GENOMIC DNA]</scope>
    <source>
        <strain evidence="4">cv. 10/8</strain>
        <tissue evidence="3">Leaf</tissue>
    </source>
</reference>
<dbReference type="InterPro" id="IPR039537">
    <property type="entry name" value="Retrotran_Ty1/copia-like"/>
</dbReference>
<feature type="region of interest" description="Disordered" evidence="1">
    <location>
        <begin position="114"/>
        <end position="181"/>
    </location>
</feature>
<protein>
    <submittedName>
        <fullName evidence="3">Retrovirus-related pol polyprotein from transposon tnt 1-94</fullName>
    </submittedName>
</protein>
<feature type="compositionally biased region" description="Acidic residues" evidence="1">
    <location>
        <begin position="114"/>
        <end position="126"/>
    </location>
</feature>